<protein>
    <submittedName>
        <fullName evidence="2">Unannotated protein</fullName>
    </submittedName>
</protein>
<evidence type="ECO:0000313" key="2">
    <source>
        <dbReference type="EMBL" id="CAB4730085.1"/>
    </source>
</evidence>
<dbReference type="Pfam" id="PF00583">
    <property type="entry name" value="Acetyltransf_1"/>
    <property type="match status" value="1"/>
</dbReference>
<dbReference type="InterPro" id="IPR000182">
    <property type="entry name" value="GNAT_dom"/>
</dbReference>
<name>A0A6J6S626_9ZZZZ</name>
<dbReference type="InterPro" id="IPR016181">
    <property type="entry name" value="Acyl_CoA_acyltransferase"/>
</dbReference>
<accession>A0A6J6S626</accession>
<dbReference type="SUPFAM" id="SSF55729">
    <property type="entry name" value="Acyl-CoA N-acyltransferases (Nat)"/>
    <property type="match status" value="1"/>
</dbReference>
<dbReference type="GO" id="GO:0016747">
    <property type="term" value="F:acyltransferase activity, transferring groups other than amino-acyl groups"/>
    <property type="evidence" value="ECO:0007669"/>
    <property type="project" value="InterPro"/>
</dbReference>
<organism evidence="2">
    <name type="scientific">freshwater metagenome</name>
    <dbReference type="NCBI Taxonomy" id="449393"/>
    <lineage>
        <taxon>unclassified sequences</taxon>
        <taxon>metagenomes</taxon>
        <taxon>ecological metagenomes</taxon>
    </lineage>
</organism>
<proteinExistence type="predicted"/>
<dbReference type="PROSITE" id="PS51186">
    <property type="entry name" value="GNAT"/>
    <property type="match status" value="1"/>
</dbReference>
<gene>
    <name evidence="2" type="ORF">UFOPK2761_00438</name>
</gene>
<dbReference type="CDD" id="cd04301">
    <property type="entry name" value="NAT_SF"/>
    <property type="match status" value="1"/>
</dbReference>
<evidence type="ECO:0000259" key="1">
    <source>
        <dbReference type="PROSITE" id="PS51186"/>
    </source>
</evidence>
<dbReference type="Gene3D" id="3.40.630.30">
    <property type="match status" value="1"/>
</dbReference>
<sequence>MALTREDVLRAVDEWLWVPEDAERVDTPDGVLVRWPTWFEHPASLMRFHPVGDPAEALAGFCAQARDRGADRLQVWVTLDADPALEGVVRAAGGSPEETLAVLALDLTAARPDLGPAPGLELRRDDHDLATHADYYRLNAEVFGGSMPAEEELRASLARQVPEQWSVIAYEQGRAVGSGGITVAGDVARLWGGCTLEEARGRGVYRAVLDARLRAGADHGCTMALVKGNTATSGPILRRAGFTAYGEERLFQVPLG</sequence>
<reference evidence="2" key="1">
    <citation type="submission" date="2020-05" db="EMBL/GenBank/DDBJ databases">
        <authorList>
            <person name="Chiriac C."/>
            <person name="Salcher M."/>
            <person name="Ghai R."/>
            <person name="Kavagutti S V."/>
        </authorList>
    </citation>
    <scope>NUCLEOTIDE SEQUENCE</scope>
</reference>
<feature type="domain" description="N-acetyltransferase" evidence="1">
    <location>
        <begin position="120"/>
        <end position="256"/>
    </location>
</feature>
<dbReference type="AlphaFoldDB" id="A0A6J6S626"/>
<dbReference type="EMBL" id="CAEZYQ010000002">
    <property type="protein sequence ID" value="CAB4730085.1"/>
    <property type="molecule type" value="Genomic_DNA"/>
</dbReference>